<reference evidence="3 4" key="1">
    <citation type="journal article" date="2018" name="Evol. Lett.">
        <title>Horizontal gene cluster transfer increased hallucinogenic mushroom diversity.</title>
        <authorList>
            <person name="Reynolds H.T."/>
            <person name="Vijayakumar V."/>
            <person name="Gluck-Thaler E."/>
            <person name="Korotkin H.B."/>
            <person name="Matheny P.B."/>
            <person name="Slot J.C."/>
        </authorList>
    </citation>
    <scope>NUCLEOTIDE SEQUENCE [LARGE SCALE GENOMIC DNA]</scope>
    <source>
        <strain evidence="3 4">2629</strain>
    </source>
</reference>
<evidence type="ECO:0000259" key="2">
    <source>
        <dbReference type="Pfam" id="PF12766"/>
    </source>
</evidence>
<dbReference type="SUPFAM" id="SSF50475">
    <property type="entry name" value="FMN-binding split barrel"/>
    <property type="match status" value="1"/>
</dbReference>
<proteinExistence type="predicted"/>
<dbReference type="OrthoDB" id="434253at2759"/>
<feature type="non-terminal residue" evidence="3">
    <location>
        <position position="212"/>
    </location>
</feature>
<dbReference type="Pfam" id="PF12766">
    <property type="entry name" value="Pyridox_oxase_2"/>
    <property type="match status" value="1"/>
</dbReference>
<dbReference type="PANTHER" id="PTHR28243:SF1">
    <property type="entry name" value="PYRIDOXAMINE 5'-PHOSPHATE OXIDASE ALR4036 FAMILY FMN-BINDING DOMAIN-CONTAINING PROTEIN"/>
    <property type="match status" value="1"/>
</dbReference>
<comment type="caution">
    <text evidence="3">The sequence shown here is derived from an EMBL/GenBank/DDBJ whole genome shotgun (WGS) entry which is preliminary data.</text>
</comment>
<name>A0A409YC39_9AGAR</name>
<evidence type="ECO:0000313" key="4">
    <source>
        <dbReference type="Proteomes" id="UP000284842"/>
    </source>
</evidence>
<dbReference type="EMBL" id="NHTK01001305">
    <property type="protein sequence ID" value="PPR00576.1"/>
    <property type="molecule type" value="Genomic_DNA"/>
</dbReference>
<dbReference type="AlphaFoldDB" id="A0A409YC39"/>
<gene>
    <name evidence="3" type="ORF">CVT24_005461</name>
</gene>
<feature type="compositionally biased region" description="Basic and acidic residues" evidence="1">
    <location>
        <begin position="180"/>
        <end position="189"/>
    </location>
</feature>
<evidence type="ECO:0000313" key="3">
    <source>
        <dbReference type="EMBL" id="PPR00576.1"/>
    </source>
</evidence>
<keyword evidence="4" id="KW-1185">Reference proteome</keyword>
<feature type="region of interest" description="Disordered" evidence="1">
    <location>
        <begin position="161"/>
        <end position="189"/>
    </location>
</feature>
<dbReference type="InterPro" id="IPR024624">
    <property type="entry name" value="Pyridox_Oxase_Alr4036_FMN-bd"/>
</dbReference>
<evidence type="ECO:0000256" key="1">
    <source>
        <dbReference type="SAM" id="MobiDB-lite"/>
    </source>
</evidence>
<protein>
    <recommendedName>
        <fullName evidence="2">Pyridoxamine 5'-phosphate oxidase Alr4036 family FMN-binding domain-containing protein</fullName>
    </recommendedName>
</protein>
<feature type="domain" description="Pyridoxamine 5'-phosphate oxidase Alr4036 family FMN-binding" evidence="2">
    <location>
        <begin position="5"/>
        <end position="101"/>
    </location>
</feature>
<dbReference type="InterPro" id="IPR012349">
    <property type="entry name" value="Split_barrel_FMN-bd"/>
</dbReference>
<dbReference type="STRING" id="181874.A0A409YC39"/>
<dbReference type="Gene3D" id="2.30.110.10">
    <property type="entry name" value="Electron Transport, Fmn-binding Protein, Chain A"/>
    <property type="match status" value="1"/>
</dbReference>
<dbReference type="InParanoid" id="A0A409YC39"/>
<dbReference type="Proteomes" id="UP000284842">
    <property type="component" value="Unassembled WGS sequence"/>
</dbReference>
<sequence>MTSSPRWKVLIDKSLAENPTENVFSLASIETHGNQLRPRVRSHIFRDFMIADSKPEFPMLLTSTDIRAPKVSQFLQHDVVEQVWWIEGSKHQFRISSHVYVLPDPRHELHGQFMERMTRVGVTCGMSGMKNLDRGEWEEKRVGLFKTMPSGLKATWARAEVPGSELSGNGKESEDWPPGVDERDDRGSADDNWHRALANFGMVILDPDFVDV</sequence>
<organism evidence="3 4">
    <name type="scientific">Panaeolus cyanescens</name>
    <dbReference type="NCBI Taxonomy" id="181874"/>
    <lineage>
        <taxon>Eukaryota</taxon>
        <taxon>Fungi</taxon>
        <taxon>Dikarya</taxon>
        <taxon>Basidiomycota</taxon>
        <taxon>Agaricomycotina</taxon>
        <taxon>Agaricomycetes</taxon>
        <taxon>Agaricomycetidae</taxon>
        <taxon>Agaricales</taxon>
        <taxon>Agaricineae</taxon>
        <taxon>Galeropsidaceae</taxon>
        <taxon>Panaeolus</taxon>
    </lineage>
</organism>
<dbReference type="PANTHER" id="PTHR28243">
    <property type="entry name" value="AGL049CP"/>
    <property type="match status" value="1"/>
</dbReference>
<dbReference type="GO" id="GO:0010181">
    <property type="term" value="F:FMN binding"/>
    <property type="evidence" value="ECO:0007669"/>
    <property type="project" value="InterPro"/>
</dbReference>
<accession>A0A409YC39</accession>